<gene>
    <name evidence="1" type="ORF">JXQ802_LOCUS4142</name>
</gene>
<dbReference type="Proteomes" id="UP000663870">
    <property type="component" value="Unassembled WGS sequence"/>
</dbReference>
<reference evidence="1" key="1">
    <citation type="submission" date="2021-02" db="EMBL/GenBank/DDBJ databases">
        <authorList>
            <person name="Nowell W R."/>
        </authorList>
    </citation>
    <scope>NUCLEOTIDE SEQUENCE</scope>
</reference>
<evidence type="ECO:0000313" key="2">
    <source>
        <dbReference type="Proteomes" id="UP000663870"/>
    </source>
</evidence>
<dbReference type="AlphaFoldDB" id="A0A813SPM7"/>
<dbReference type="EMBL" id="CAJNOL010000057">
    <property type="protein sequence ID" value="CAF0799320.1"/>
    <property type="molecule type" value="Genomic_DNA"/>
</dbReference>
<accession>A0A813SPM7</accession>
<keyword evidence="2" id="KW-1185">Reference proteome</keyword>
<comment type="caution">
    <text evidence="1">The sequence shown here is derived from an EMBL/GenBank/DDBJ whole genome shotgun (WGS) entry which is preliminary data.</text>
</comment>
<name>A0A813SPM7_9BILA</name>
<sequence length="109" mass="12791">MFKNHEQYNEQIKNVAISSSNNPLREPIKTNYYNNNLEYKNTYRGSIKGSMNDSITCDSNYRLSQNPNYPGWEKTYCCYQNRCNLSRTIFKDGNTIILLYIISTLLIDP</sequence>
<protein>
    <submittedName>
        <fullName evidence="1">Uncharacterized protein</fullName>
    </submittedName>
</protein>
<proteinExistence type="predicted"/>
<evidence type="ECO:0000313" key="1">
    <source>
        <dbReference type="EMBL" id="CAF0799320.1"/>
    </source>
</evidence>
<organism evidence="1 2">
    <name type="scientific">Rotaria sordida</name>
    <dbReference type="NCBI Taxonomy" id="392033"/>
    <lineage>
        <taxon>Eukaryota</taxon>
        <taxon>Metazoa</taxon>
        <taxon>Spiralia</taxon>
        <taxon>Gnathifera</taxon>
        <taxon>Rotifera</taxon>
        <taxon>Eurotatoria</taxon>
        <taxon>Bdelloidea</taxon>
        <taxon>Philodinida</taxon>
        <taxon>Philodinidae</taxon>
        <taxon>Rotaria</taxon>
    </lineage>
</organism>